<dbReference type="GO" id="GO:0016020">
    <property type="term" value="C:membrane"/>
    <property type="evidence" value="ECO:0007669"/>
    <property type="project" value="UniProtKB-SubCell"/>
</dbReference>
<dbReference type="PANTHER" id="PTHR43229">
    <property type="entry name" value="NODULATION PROTEIN J"/>
    <property type="match status" value="1"/>
</dbReference>
<accession>A0A0R2L6Z5</accession>
<keyword evidence="4 5" id="KW-0472">Membrane</keyword>
<dbReference type="Pfam" id="PF01061">
    <property type="entry name" value="ABC2_membrane"/>
    <property type="match status" value="1"/>
</dbReference>
<name>A0A0R2L6Z5_9LACO</name>
<evidence type="ECO:0000256" key="2">
    <source>
        <dbReference type="ARBA" id="ARBA00022692"/>
    </source>
</evidence>
<dbReference type="GO" id="GO:0140359">
    <property type="term" value="F:ABC-type transporter activity"/>
    <property type="evidence" value="ECO:0007669"/>
    <property type="project" value="InterPro"/>
</dbReference>
<keyword evidence="2 5" id="KW-0812">Transmembrane</keyword>
<feature type="transmembrane region" description="Helical" evidence="5">
    <location>
        <begin position="177"/>
        <end position="199"/>
    </location>
</feature>
<evidence type="ECO:0000256" key="3">
    <source>
        <dbReference type="ARBA" id="ARBA00022989"/>
    </source>
</evidence>
<evidence type="ECO:0000259" key="6">
    <source>
        <dbReference type="Pfam" id="PF01061"/>
    </source>
</evidence>
<dbReference type="InterPro" id="IPR051784">
    <property type="entry name" value="Nod_factor_ABC_transporter"/>
</dbReference>
<evidence type="ECO:0000313" key="7">
    <source>
        <dbReference type="EMBL" id="KRN94503.1"/>
    </source>
</evidence>
<dbReference type="PANTHER" id="PTHR43229:SF2">
    <property type="entry name" value="NODULATION PROTEIN J"/>
    <property type="match status" value="1"/>
</dbReference>
<sequence length="288" mass="32193">MNKFVKRNLMLFFVSKSNVVFSLLGALIAFILYIIFLKSQITNGLPFGKETDILDPWLTGGTLTVTAITTTQNALSQMIIDRERGQLADFLMTELEFWKLQLGYLLSAFIIGIVMQLAMLSVMYGYFAIVDQLIMPWFLLGKILIVICLSSLVWTAFNLLCLSLVKKIDTLGRLGTIIGTASGFFAGVYLPIGAVPVSAQTLMKLTPAPYNAALFRQILLEKTMNQKFTGDALGQRSILEKELGIRIYIGKSLSNEQIILILILFFVLFLFLSLGLMRYSRNAAVEKE</sequence>
<feature type="transmembrane region" description="Helical" evidence="5">
    <location>
        <begin position="258"/>
        <end position="277"/>
    </location>
</feature>
<evidence type="ECO:0000256" key="1">
    <source>
        <dbReference type="ARBA" id="ARBA00004141"/>
    </source>
</evidence>
<dbReference type="AlphaFoldDB" id="A0A0R2L6Z5"/>
<dbReference type="EMBL" id="JQBX01000005">
    <property type="protein sequence ID" value="KRN94503.1"/>
    <property type="molecule type" value="Genomic_DNA"/>
</dbReference>
<feature type="domain" description="ABC-2 type transporter transmembrane" evidence="6">
    <location>
        <begin position="5"/>
        <end position="219"/>
    </location>
</feature>
<comment type="caution">
    <text evidence="7">The sequence shown here is derived from an EMBL/GenBank/DDBJ whole genome shotgun (WGS) entry which is preliminary data.</text>
</comment>
<reference evidence="7 8" key="1">
    <citation type="journal article" date="2015" name="Genome Announc.">
        <title>Expanding the biotechnology potential of lactobacilli through comparative genomics of 213 strains and associated genera.</title>
        <authorList>
            <person name="Sun Z."/>
            <person name="Harris H.M."/>
            <person name="McCann A."/>
            <person name="Guo C."/>
            <person name="Argimon S."/>
            <person name="Zhang W."/>
            <person name="Yang X."/>
            <person name="Jeffery I.B."/>
            <person name="Cooney J.C."/>
            <person name="Kagawa T.F."/>
            <person name="Liu W."/>
            <person name="Song Y."/>
            <person name="Salvetti E."/>
            <person name="Wrobel A."/>
            <person name="Rasinkangas P."/>
            <person name="Parkhill J."/>
            <person name="Rea M.C."/>
            <person name="O'Sullivan O."/>
            <person name="Ritari J."/>
            <person name="Douillard F.P."/>
            <person name="Paul Ross R."/>
            <person name="Yang R."/>
            <person name="Briner A.E."/>
            <person name="Felis G.E."/>
            <person name="de Vos W.M."/>
            <person name="Barrangou R."/>
            <person name="Klaenhammer T.R."/>
            <person name="Caufield P.W."/>
            <person name="Cui Y."/>
            <person name="Zhang H."/>
            <person name="O'Toole P.W."/>
        </authorList>
    </citation>
    <scope>NUCLEOTIDE SEQUENCE [LARGE SCALE GENOMIC DNA]</scope>
    <source>
        <strain evidence="7 8">DSM 18001</strain>
    </source>
</reference>
<feature type="transmembrane region" description="Helical" evidence="5">
    <location>
        <begin position="139"/>
        <end position="165"/>
    </location>
</feature>
<protein>
    <submittedName>
        <fullName evidence="7">Multidrug ABC transporter permease</fullName>
    </submittedName>
</protein>
<proteinExistence type="predicted"/>
<dbReference type="STRING" id="331679.IV81_GL001428"/>
<evidence type="ECO:0000313" key="8">
    <source>
        <dbReference type="Proteomes" id="UP000051859"/>
    </source>
</evidence>
<dbReference type="InterPro" id="IPR013525">
    <property type="entry name" value="ABC2_TM"/>
</dbReference>
<organism evidence="7 8">
    <name type="scientific">Pediococcus stilesii</name>
    <dbReference type="NCBI Taxonomy" id="331679"/>
    <lineage>
        <taxon>Bacteria</taxon>
        <taxon>Bacillati</taxon>
        <taxon>Bacillota</taxon>
        <taxon>Bacilli</taxon>
        <taxon>Lactobacillales</taxon>
        <taxon>Lactobacillaceae</taxon>
        <taxon>Pediococcus</taxon>
    </lineage>
</organism>
<feature type="transmembrane region" description="Helical" evidence="5">
    <location>
        <begin position="102"/>
        <end position="127"/>
    </location>
</feature>
<dbReference type="PATRIC" id="fig|331679.3.peg.1461"/>
<gene>
    <name evidence="7" type="ORF">IV81_GL001428</name>
</gene>
<feature type="transmembrane region" description="Helical" evidence="5">
    <location>
        <begin position="20"/>
        <end position="37"/>
    </location>
</feature>
<dbReference type="Proteomes" id="UP000051859">
    <property type="component" value="Unassembled WGS sequence"/>
</dbReference>
<evidence type="ECO:0000256" key="4">
    <source>
        <dbReference type="ARBA" id="ARBA00023136"/>
    </source>
</evidence>
<comment type="subcellular location">
    <subcellularLocation>
        <location evidence="1">Membrane</location>
        <topology evidence="1">Multi-pass membrane protein</topology>
    </subcellularLocation>
</comment>
<dbReference type="RefSeq" id="WP_057802318.1">
    <property type="nucleotide sequence ID" value="NZ_JQBX01000005.1"/>
</dbReference>
<keyword evidence="8" id="KW-1185">Reference proteome</keyword>
<keyword evidence="3 5" id="KW-1133">Transmembrane helix</keyword>
<evidence type="ECO:0000256" key="5">
    <source>
        <dbReference type="SAM" id="Phobius"/>
    </source>
</evidence>